<organism evidence="1 2">
    <name type="scientific">Armatimonas rosea</name>
    <dbReference type="NCBI Taxonomy" id="685828"/>
    <lineage>
        <taxon>Bacteria</taxon>
        <taxon>Bacillati</taxon>
        <taxon>Armatimonadota</taxon>
        <taxon>Armatimonadia</taxon>
        <taxon>Armatimonadales</taxon>
        <taxon>Armatimonadaceae</taxon>
        <taxon>Armatimonas</taxon>
    </lineage>
</organism>
<dbReference type="AlphaFoldDB" id="A0A7W9SMI5"/>
<evidence type="ECO:0000313" key="2">
    <source>
        <dbReference type="Proteomes" id="UP000520814"/>
    </source>
</evidence>
<keyword evidence="2" id="KW-1185">Reference proteome</keyword>
<dbReference type="InterPro" id="IPR010869">
    <property type="entry name" value="DUF1501"/>
</dbReference>
<dbReference type="RefSeq" id="WP_184192206.1">
    <property type="nucleotide sequence ID" value="NZ_JACHGW010000001.1"/>
</dbReference>
<accession>A0A7W9SMI5</accession>
<evidence type="ECO:0008006" key="3">
    <source>
        <dbReference type="Google" id="ProtNLM"/>
    </source>
</evidence>
<dbReference type="InterPro" id="IPR017850">
    <property type="entry name" value="Alkaline_phosphatase_core_sf"/>
</dbReference>
<dbReference type="Pfam" id="PF07394">
    <property type="entry name" value="DUF1501"/>
    <property type="match status" value="1"/>
</dbReference>
<protein>
    <recommendedName>
        <fullName evidence="3">DUF1501 domain-containing protein</fullName>
    </recommendedName>
</protein>
<sequence length="472" mass="51119">MRRSSLSDTGMGMTGLALGALLQRDAWKKQIDRGASGRPPRAKSVIWIFLCGGVSHLESFDIKPELNKYAGKSIEETPYKAVLDPKRVNANIVGGNPNHGNRKTIMPLQTGYKKYGQCGLEVGDWFTNIGTCADDLAVVRSLWTLDNDHGAQLTFQTGRHVREGAHPTVGSWACYGLGTLNENLPEYVVLGSPTGDCCGGAWTHGAAYLGPQYAGVKLSADPKKPLPFLKPADNLTAEEQAANFSLMGRLNRLAGIDYPDDKDLQARIKAYELAFQMQTSVPETLQLEKESAETKALYGLDQPHTKAFGEQCLAARRLVERGVRFVQLFHGGGGGGAWDAHSDVKGNHTTLAAQVDKPIAGLLKDLKRRGLLDETLVVFGTEFGRTPGAEGTGRDHHPQGFCAWLAGGGVKGGITHGATDELGFYAVENPHYLTDIHATVLHQLGLDSRKLEVPGRKRLEIDHGQPIKEILA</sequence>
<dbReference type="EMBL" id="JACHGW010000001">
    <property type="protein sequence ID" value="MBB6048568.1"/>
    <property type="molecule type" value="Genomic_DNA"/>
</dbReference>
<proteinExistence type="predicted"/>
<comment type="caution">
    <text evidence="1">The sequence shown here is derived from an EMBL/GenBank/DDBJ whole genome shotgun (WGS) entry which is preliminary data.</text>
</comment>
<reference evidence="1 2" key="1">
    <citation type="submission" date="2020-08" db="EMBL/GenBank/DDBJ databases">
        <title>Genomic Encyclopedia of Type Strains, Phase IV (KMG-IV): sequencing the most valuable type-strain genomes for metagenomic binning, comparative biology and taxonomic classification.</title>
        <authorList>
            <person name="Goeker M."/>
        </authorList>
    </citation>
    <scope>NUCLEOTIDE SEQUENCE [LARGE SCALE GENOMIC DNA]</scope>
    <source>
        <strain evidence="1 2">DSM 23562</strain>
    </source>
</reference>
<name>A0A7W9SMI5_ARMRO</name>
<dbReference type="PANTHER" id="PTHR43737">
    <property type="entry name" value="BLL7424 PROTEIN"/>
    <property type="match status" value="1"/>
</dbReference>
<dbReference type="Gene3D" id="3.40.720.10">
    <property type="entry name" value="Alkaline Phosphatase, subunit A"/>
    <property type="match status" value="1"/>
</dbReference>
<evidence type="ECO:0000313" key="1">
    <source>
        <dbReference type="EMBL" id="MBB6048568.1"/>
    </source>
</evidence>
<dbReference type="PANTHER" id="PTHR43737:SF1">
    <property type="entry name" value="DUF1501 DOMAIN-CONTAINING PROTEIN"/>
    <property type="match status" value="1"/>
</dbReference>
<gene>
    <name evidence="1" type="ORF">HNQ39_000330</name>
</gene>
<dbReference type="SUPFAM" id="SSF53649">
    <property type="entry name" value="Alkaline phosphatase-like"/>
    <property type="match status" value="1"/>
</dbReference>
<dbReference type="Proteomes" id="UP000520814">
    <property type="component" value="Unassembled WGS sequence"/>
</dbReference>